<sequence>SSRLYKFHRPRIPLNQTPHPLKRESRTCIKSLLAYHMRRSPPPYPISKTAAVLVALFVGRMGDLYVLLSRRSETLRSYAGDTALPGGKVDPADESIEDTARREAFEEIGLPQNKDKIPLLCVLDPFLAGNNMLVTPVVVLILDNTLRPVLNQPEVALLFSHPLAGFLSITAPSIPSNTDPEHDTEHHELDSAAELAAVELQYHTYTDMAWPFRPGAAPEPSGRATRLHRFLTGRETRGVKPVFGLTAAILIRVAQLGFGREPEFDMYAQGQPDMRTRVAWAVRN</sequence>
<evidence type="ECO:0000313" key="2">
    <source>
        <dbReference type="Proteomes" id="UP000814128"/>
    </source>
</evidence>
<evidence type="ECO:0000313" key="1">
    <source>
        <dbReference type="EMBL" id="KAI0030515.1"/>
    </source>
</evidence>
<keyword evidence="2" id="KW-1185">Reference proteome</keyword>
<protein>
    <submittedName>
        <fullName evidence="1">NUDIX hydrolase domain-like protein</fullName>
    </submittedName>
</protein>
<comment type="caution">
    <text evidence="1">The sequence shown here is derived from an EMBL/GenBank/DDBJ whole genome shotgun (WGS) entry which is preliminary data.</text>
</comment>
<name>A0ACB8QFX1_9AGAM</name>
<reference evidence="1" key="1">
    <citation type="submission" date="2021-02" db="EMBL/GenBank/DDBJ databases">
        <authorList>
            <consortium name="DOE Joint Genome Institute"/>
            <person name="Ahrendt S."/>
            <person name="Looney B.P."/>
            <person name="Miyauchi S."/>
            <person name="Morin E."/>
            <person name="Drula E."/>
            <person name="Courty P.E."/>
            <person name="Chicoki N."/>
            <person name="Fauchery L."/>
            <person name="Kohler A."/>
            <person name="Kuo A."/>
            <person name="Labutti K."/>
            <person name="Pangilinan J."/>
            <person name="Lipzen A."/>
            <person name="Riley R."/>
            <person name="Andreopoulos W."/>
            <person name="He G."/>
            <person name="Johnson J."/>
            <person name="Barry K.W."/>
            <person name="Grigoriev I.V."/>
            <person name="Nagy L."/>
            <person name="Hibbett D."/>
            <person name="Henrissat B."/>
            <person name="Matheny P.B."/>
            <person name="Labbe J."/>
            <person name="Martin F."/>
        </authorList>
    </citation>
    <scope>NUCLEOTIDE SEQUENCE</scope>
    <source>
        <strain evidence="1">EC-137</strain>
    </source>
</reference>
<proteinExistence type="predicted"/>
<gene>
    <name evidence="1" type="ORF">K488DRAFT_19225</name>
</gene>
<accession>A0ACB8QFX1</accession>
<dbReference type="Proteomes" id="UP000814128">
    <property type="component" value="Unassembled WGS sequence"/>
</dbReference>
<feature type="non-terminal residue" evidence="1">
    <location>
        <position position="1"/>
    </location>
</feature>
<dbReference type="EMBL" id="MU273617">
    <property type="protein sequence ID" value="KAI0030515.1"/>
    <property type="molecule type" value="Genomic_DNA"/>
</dbReference>
<feature type="non-terminal residue" evidence="1">
    <location>
        <position position="284"/>
    </location>
</feature>
<reference evidence="1" key="2">
    <citation type="journal article" date="2022" name="New Phytol.">
        <title>Evolutionary transition to the ectomycorrhizal habit in the genomes of a hyperdiverse lineage of mushroom-forming fungi.</title>
        <authorList>
            <person name="Looney B."/>
            <person name="Miyauchi S."/>
            <person name="Morin E."/>
            <person name="Drula E."/>
            <person name="Courty P.E."/>
            <person name="Kohler A."/>
            <person name="Kuo A."/>
            <person name="LaButti K."/>
            <person name="Pangilinan J."/>
            <person name="Lipzen A."/>
            <person name="Riley R."/>
            <person name="Andreopoulos W."/>
            <person name="He G."/>
            <person name="Johnson J."/>
            <person name="Nolan M."/>
            <person name="Tritt A."/>
            <person name="Barry K.W."/>
            <person name="Grigoriev I.V."/>
            <person name="Nagy L.G."/>
            <person name="Hibbett D."/>
            <person name="Henrissat B."/>
            <person name="Matheny P.B."/>
            <person name="Labbe J."/>
            <person name="Martin F.M."/>
        </authorList>
    </citation>
    <scope>NUCLEOTIDE SEQUENCE</scope>
    <source>
        <strain evidence="1">EC-137</strain>
    </source>
</reference>
<organism evidence="1 2">
    <name type="scientific">Vararia minispora EC-137</name>
    <dbReference type="NCBI Taxonomy" id="1314806"/>
    <lineage>
        <taxon>Eukaryota</taxon>
        <taxon>Fungi</taxon>
        <taxon>Dikarya</taxon>
        <taxon>Basidiomycota</taxon>
        <taxon>Agaricomycotina</taxon>
        <taxon>Agaricomycetes</taxon>
        <taxon>Russulales</taxon>
        <taxon>Lachnocladiaceae</taxon>
        <taxon>Vararia</taxon>
    </lineage>
</organism>